<dbReference type="SUPFAM" id="SSF47413">
    <property type="entry name" value="lambda repressor-like DNA-binding domains"/>
    <property type="match status" value="1"/>
</dbReference>
<keyword evidence="4" id="KW-1185">Reference proteome</keyword>
<dbReference type="Pfam" id="PF19054">
    <property type="entry name" value="DUF5753"/>
    <property type="match status" value="1"/>
</dbReference>
<sequence length="293" mass="32390">MPDAQPSSSPDRLPPLSGELLRALREQTGLSQNQARKAAGVGQSSLSRTEAGESRPTPRLVRAVLQVYAQHGVGSLTPERIDELVEQAQALEAERVDARVVLQSGSAHRFQWRIHEAERAARLVRSYHPSVIIGPLQTRSYAGAVFTPDEQLDEQDAAQSVDARMERAQLLADPGRSWQMVQNEQALRWPVGGYGQQAEQLESIVRIAAQPNVSFRVLALDTVAPRPAPVSGFHLYDDTQALVGTESGSTLIQDPDYIAMYAQLHVELSELALPENESLELLRHLVHDYRERS</sequence>
<proteinExistence type="predicted"/>
<dbReference type="InterPro" id="IPR010982">
    <property type="entry name" value="Lambda_DNA-bd_dom_sf"/>
</dbReference>
<protein>
    <submittedName>
        <fullName evidence="3">Helix-turn-helix transcriptional regulator</fullName>
    </submittedName>
</protein>
<feature type="domain" description="HTH cro/C1-type" evidence="2">
    <location>
        <begin position="21"/>
        <end position="68"/>
    </location>
</feature>
<dbReference type="PROSITE" id="PS50943">
    <property type="entry name" value="HTH_CROC1"/>
    <property type="match status" value="1"/>
</dbReference>
<dbReference type="RefSeq" id="WP_344021912.1">
    <property type="nucleotide sequence ID" value="NZ_BAAAJK010000008.1"/>
</dbReference>
<dbReference type="InterPro" id="IPR001387">
    <property type="entry name" value="Cro/C1-type_HTH"/>
</dbReference>
<feature type="region of interest" description="Disordered" evidence="1">
    <location>
        <begin position="27"/>
        <end position="57"/>
    </location>
</feature>
<name>A0ABN1XUE5_9PSEU</name>
<evidence type="ECO:0000259" key="2">
    <source>
        <dbReference type="PROSITE" id="PS50943"/>
    </source>
</evidence>
<dbReference type="SMART" id="SM00530">
    <property type="entry name" value="HTH_XRE"/>
    <property type="match status" value="1"/>
</dbReference>
<dbReference type="InterPro" id="IPR043917">
    <property type="entry name" value="DUF5753"/>
</dbReference>
<comment type="caution">
    <text evidence="3">The sequence shown here is derived from an EMBL/GenBank/DDBJ whole genome shotgun (WGS) entry which is preliminary data.</text>
</comment>
<dbReference type="Pfam" id="PF13560">
    <property type="entry name" value="HTH_31"/>
    <property type="match status" value="1"/>
</dbReference>
<dbReference type="Proteomes" id="UP001501414">
    <property type="component" value="Unassembled WGS sequence"/>
</dbReference>
<evidence type="ECO:0000313" key="4">
    <source>
        <dbReference type="Proteomes" id="UP001501414"/>
    </source>
</evidence>
<dbReference type="EMBL" id="BAAAJK010000008">
    <property type="protein sequence ID" value="GAA1388497.1"/>
    <property type="molecule type" value="Genomic_DNA"/>
</dbReference>
<dbReference type="CDD" id="cd00093">
    <property type="entry name" value="HTH_XRE"/>
    <property type="match status" value="1"/>
</dbReference>
<accession>A0ABN1XUE5</accession>
<dbReference type="Gene3D" id="1.10.260.40">
    <property type="entry name" value="lambda repressor-like DNA-binding domains"/>
    <property type="match status" value="1"/>
</dbReference>
<evidence type="ECO:0000313" key="3">
    <source>
        <dbReference type="EMBL" id="GAA1388497.1"/>
    </source>
</evidence>
<gene>
    <name evidence="3" type="ORF">GCM10009613_25920</name>
</gene>
<reference evidence="3 4" key="1">
    <citation type="journal article" date="2019" name="Int. J. Syst. Evol. Microbiol.">
        <title>The Global Catalogue of Microorganisms (GCM) 10K type strain sequencing project: providing services to taxonomists for standard genome sequencing and annotation.</title>
        <authorList>
            <consortium name="The Broad Institute Genomics Platform"/>
            <consortium name="The Broad Institute Genome Sequencing Center for Infectious Disease"/>
            <person name="Wu L."/>
            <person name="Ma J."/>
        </authorList>
    </citation>
    <scope>NUCLEOTIDE SEQUENCE [LARGE SCALE GENOMIC DNA]</scope>
    <source>
        <strain evidence="3 4">JCM 11896</strain>
    </source>
</reference>
<evidence type="ECO:0000256" key="1">
    <source>
        <dbReference type="SAM" id="MobiDB-lite"/>
    </source>
</evidence>
<organism evidence="3 4">
    <name type="scientific">Pseudonocardia kongjuensis</name>
    <dbReference type="NCBI Taxonomy" id="102227"/>
    <lineage>
        <taxon>Bacteria</taxon>
        <taxon>Bacillati</taxon>
        <taxon>Actinomycetota</taxon>
        <taxon>Actinomycetes</taxon>
        <taxon>Pseudonocardiales</taxon>
        <taxon>Pseudonocardiaceae</taxon>
        <taxon>Pseudonocardia</taxon>
    </lineage>
</organism>